<evidence type="ECO:0000256" key="7">
    <source>
        <dbReference type="ARBA" id="ARBA00023242"/>
    </source>
</evidence>
<dbReference type="Proteomes" id="UP001369815">
    <property type="component" value="Unassembled WGS sequence"/>
</dbReference>
<sequence>MATWESQQTTTSAPQVKFETSPAESLLSVPGDSYPSLFGTPSTLNPLESVMTPQSFTEEKPADSATIQSTPSPAPENPEKKPVKKRKSWGQVLPEPKTNLPPRKRAKTEDEKEQRRVERVLRNRRAAQSSRERKRQEVEALEQRNRQLEELLRNQQKTNEMLMDELNKLRRGSGVSRSSSPLDGFQPSPLTLSQPLFGSSQDGTAQDKSGMINDFILMPEQDGTVDPASLSPELTPVPDSFPESSTTEEVATVPTPAASSDATQHPAAVLCDLQCPSVEVPQSWTASRQPLPPALSLFLQLQTLLTASSVMLSAFRHPLTLIRGALKANLVLHPTPSILSTIIWLVTRPPSFRNSTSTSSSAPTTSAAQLQARPREATRLPKNTRTQPSAFSTLRIRSLRKLLTSSPILARPLKDATMELLRLVSKKGRDDRVEELAVGSPGIKGDRSRGPQTWPDGTSLPSREVLITLLWAITVEERKLLLISEEATIVSSPDSGLGLSSVPGQQTPTQNFVLSVTTTSKREREMTELGSGKRIKLSP</sequence>
<evidence type="ECO:0000313" key="11">
    <source>
        <dbReference type="Proteomes" id="UP001369815"/>
    </source>
</evidence>
<comment type="similarity">
    <text evidence="2">Belongs to the bZIP family.</text>
</comment>
<evidence type="ECO:0000256" key="1">
    <source>
        <dbReference type="ARBA" id="ARBA00004123"/>
    </source>
</evidence>
<dbReference type="CDD" id="cd14710">
    <property type="entry name" value="bZIP_HAC1-like"/>
    <property type="match status" value="1"/>
</dbReference>
<feature type="region of interest" description="Disordered" evidence="8">
    <location>
        <begin position="519"/>
        <end position="539"/>
    </location>
</feature>
<evidence type="ECO:0000256" key="5">
    <source>
        <dbReference type="ARBA" id="ARBA00023163"/>
    </source>
</evidence>
<dbReference type="GO" id="GO:0005634">
    <property type="term" value="C:nucleus"/>
    <property type="evidence" value="ECO:0007669"/>
    <property type="project" value="UniProtKB-SubCell"/>
</dbReference>
<feature type="region of interest" description="Disordered" evidence="8">
    <location>
        <begin position="222"/>
        <end position="245"/>
    </location>
</feature>
<dbReference type="EMBL" id="JBANMG010000002">
    <property type="protein sequence ID" value="KAK6956134.1"/>
    <property type="molecule type" value="Genomic_DNA"/>
</dbReference>
<comment type="caution">
    <text evidence="10">The sequence shown here is derived from an EMBL/GenBank/DDBJ whole genome shotgun (WGS) entry which is preliminary data.</text>
</comment>
<dbReference type="GO" id="GO:0045944">
    <property type="term" value="P:positive regulation of transcription by RNA polymerase II"/>
    <property type="evidence" value="ECO:0007669"/>
    <property type="project" value="InterPro"/>
</dbReference>
<comment type="subcellular location">
    <subcellularLocation>
        <location evidence="1">Nucleus</location>
    </subcellularLocation>
</comment>
<keyword evidence="7" id="KW-0539">Nucleus</keyword>
<keyword evidence="11" id="KW-1185">Reference proteome</keyword>
<feature type="compositionally biased region" description="Basic and acidic residues" evidence="8">
    <location>
        <begin position="107"/>
        <end position="121"/>
    </location>
</feature>
<dbReference type="SMART" id="SM00338">
    <property type="entry name" value="BRLZ"/>
    <property type="match status" value="1"/>
</dbReference>
<dbReference type="InterPro" id="IPR046347">
    <property type="entry name" value="bZIP_sf"/>
</dbReference>
<accession>A0AAX6MUF5</accession>
<dbReference type="InterPro" id="IPR004827">
    <property type="entry name" value="bZIP"/>
</dbReference>
<dbReference type="PROSITE" id="PS50217">
    <property type="entry name" value="BZIP"/>
    <property type="match status" value="1"/>
</dbReference>
<dbReference type="InterPro" id="IPR044280">
    <property type="entry name" value="Hac1/HY5"/>
</dbReference>
<feature type="compositionally biased region" description="Polar residues" evidence="8">
    <location>
        <begin position="39"/>
        <end position="56"/>
    </location>
</feature>
<dbReference type="SUPFAM" id="SSF57959">
    <property type="entry name" value="Leucine zipper domain"/>
    <property type="match status" value="1"/>
</dbReference>
<dbReference type="PANTHER" id="PTHR46714:SF6">
    <property type="entry name" value="TRANSCRIPTIONAL ACTIVATOR HAC1"/>
    <property type="match status" value="1"/>
</dbReference>
<evidence type="ECO:0000256" key="2">
    <source>
        <dbReference type="ARBA" id="ARBA00007163"/>
    </source>
</evidence>
<dbReference type="PANTHER" id="PTHR46714">
    <property type="entry name" value="TRANSCRIPTIONAL ACTIVATOR HAC1"/>
    <property type="match status" value="1"/>
</dbReference>
<reference evidence="10 11" key="1">
    <citation type="journal article" date="2024" name="Front Chem Biol">
        <title>Unveiling the potential of Daldinia eschscholtzii MFLUCC 19-0629 through bioactivity and bioinformatics studies for enhanced sustainable agriculture production.</title>
        <authorList>
            <person name="Brooks S."/>
            <person name="Weaver J.A."/>
            <person name="Klomchit A."/>
            <person name="Alharthi S.A."/>
            <person name="Onlamun T."/>
            <person name="Nurani R."/>
            <person name="Vong T.K."/>
            <person name="Alberti F."/>
            <person name="Greco C."/>
        </authorList>
    </citation>
    <scope>NUCLEOTIDE SEQUENCE [LARGE SCALE GENOMIC DNA]</scope>
    <source>
        <strain evidence="10">MFLUCC 19-0629</strain>
    </source>
</reference>
<keyword evidence="6" id="KW-0834">Unfolded protein response</keyword>
<evidence type="ECO:0000256" key="6">
    <source>
        <dbReference type="ARBA" id="ARBA00023230"/>
    </source>
</evidence>
<feature type="domain" description="BZIP" evidence="9">
    <location>
        <begin position="113"/>
        <end position="170"/>
    </location>
</feature>
<evidence type="ECO:0000256" key="8">
    <source>
        <dbReference type="SAM" id="MobiDB-lite"/>
    </source>
</evidence>
<feature type="compositionally biased region" description="Polar residues" evidence="8">
    <location>
        <begin position="188"/>
        <end position="207"/>
    </location>
</feature>
<evidence type="ECO:0000256" key="3">
    <source>
        <dbReference type="ARBA" id="ARBA00023015"/>
    </source>
</evidence>
<feature type="compositionally biased region" description="Basic and acidic residues" evidence="8">
    <location>
        <begin position="130"/>
        <end position="152"/>
    </location>
</feature>
<dbReference type="GO" id="GO:0000981">
    <property type="term" value="F:DNA-binding transcription factor activity, RNA polymerase II-specific"/>
    <property type="evidence" value="ECO:0007669"/>
    <property type="project" value="InterPro"/>
</dbReference>
<name>A0AAX6MUF5_9PEZI</name>
<keyword evidence="5" id="KW-0804">Transcription</keyword>
<gene>
    <name evidence="10" type="ORF">Daesc_001405</name>
</gene>
<feature type="region of interest" description="Disordered" evidence="8">
    <location>
        <begin position="1"/>
        <end position="207"/>
    </location>
</feature>
<organism evidence="10 11">
    <name type="scientific">Daldinia eschscholtzii</name>
    <dbReference type="NCBI Taxonomy" id="292717"/>
    <lineage>
        <taxon>Eukaryota</taxon>
        <taxon>Fungi</taxon>
        <taxon>Dikarya</taxon>
        <taxon>Ascomycota</taxon>
        <taxon>Pezizomycotina</taxon>
        <taxon>Sordariomycetes</taxon>
        <taxon>Xylariomycetidae</taxon>
        <taxon>Xylariales</taxon>
        <taxon>Hypoxylaceae</taxon>
        <taxon>Daldinia</taxon>
    </lineage>
</organism>
<evidence type="ECO:0000256" key="4">
    <source>
        <dbReference type="ARBA" id="ARBA00023125"/>
    </source>
</evidence>
<evidence type="ECO:0000313" key="10">
    <source>
        <dbReference type="EMBL" id="KAK6956134.1"/>
    </source>
</evidence>
<dbReference type="AlphaFoldDB" id="A0AAX6MUF5"/>
<dbReference type="GO" id="GO:0003677">
    <property type="term" value="F:DNA binding"/>
    <property type="evidence" value="ECO:0007669"/>
    <property type="project" value="UniProtKB-KW"/>
</dbReference>
<feature type="region of interest" description="Disordered" evidence="8">
    <location>
        <begin position="353"/>
        <end position="388"/>
    </location>
</feature>
<keyword evidence="4" id="KW-0238">DNA-binding</keyword>
<feature type="compositionally biased region" description="Polar residues" evidence="8">
    <location>
        <begin position="1"/>
        <end position="14"/>
    </location>
</feature>
<proteinExistence type="inferred from homology"/>
<evidence type="ECO:0000259" key="9">
    <source>
        <dbReference type="PROSITE" id="PS50217"/>
    </source>
</evidence>
<dbReference type="GO" id="GO:0006986">
    <property type="term" value="P:response to unfolded protein"/>
    <property type="evidence" value="ECO:0007669"/>
    <property type="project" value="UniProtKB-KW"/>
</dbReference>
<feature type="compositionally biased region" description="Low complexity" evidence="8">
    <location>
        <begin position="355"/>
        <end position="368"/>
    </location>
</feature>
<protein>
    <recommendedName>
        <fullName evidence="9">BZIP domain-containing protein</fullName>
    </recommendedName>
</protein>
<keyword evidence="3" id="KW-0805">Transcription regulation</keyword>